<protein>
    <submittedName>
        <fullName evidence="1">Uncharacterized protein</fullName>
    </submittedName>
</protein>
<dbReference type="EMBL" id="VSWC01000016">
    <property type="protein sequence ID" value="KAA1112093.1"/>
    <property type="molecule type" value="Genomic_DNA"/>
</dbReference>
<name>A0A5B0QGK2_PUCGR</name>
<gene>
    <name evidence="1" type="ORF">PGT21_022638</name>
</gene>
<reference evidence="1 2" key="1">
    <citation type="submission" date="2019-05" db="EMBL/GenBank/DDBJ databases">
        <title>Emergence of the Ug99 lineage of the wheat stem rust pathogen through somatic hybridization.</title>
        <authorList>
            <person name="Li F."/>
            <person name="Upadhyaya N.M."/>
            <person name="Sperschneider J."/>
            <person name="Matny O."/>
            <person name="Nguyen-Phuc H."/>
            <person name="Mago R."/>
            <person name="Raley C."/>
            <person name="Miller M.E."/>
            <person name="Silverstein K.A.T."/>
            <person name="Henningsen E."/>
            <person name="Hirsch C.D."/>
            <person name="Visser B."/>
            <person name="Pretorius Z.A."/>
            <person name="Steffenson B.J."/>
            <person name="Schwessinger B."/>
            <person name="Dodds P.N."/>
            <person name="Figueroa M."/>
        </authorList>
    </citation>
    <scope>NUCLEOTIDE SEQUENCE [LARGE SCALE GENOMIC DNA]</scope>
    <source>
        <strain evidence="1">21-0</strain>
    </source>
</reference>
<organism evidence="1 2">
    <name type="scientific">Puccinia graminis f. sp. tritici</name>
    <dbReference type="NCBI Taxonomy" id="56615"/>
    <lineage>
        <taxon>Eukaryota</taxon>
        <taxon>Fungi</taxon>
        <taxon>Dikarya</taxon>
        <taxon>Basidiomycota</taxon>
        <taxon>Pucciniomycotina</taxon>
        <taxon>Pucciniomycetes</taxon>
        <taxon>Pucciniales</taxon>
        <taxon>Pucciniaceae</taxon>
        <taxon>Puccinia</taxon>
    </lineage>
</organism>
<evidence type="ECO:0000313" key="2">
    <source>
        <dbReference type="Proteomes" id="UP000324748"/>
    </source>
</evidence>
<dbReference type="Proteomes" id="UP000324748">
    <property type="component" value="Unassembled WGS sequence"/>
</dbReference>
<comment type="caution">
    <text evidence="1">The sequence shown here is derived from an EMBL/GenBank/DDBJ whole genome shotgun (WGS) entry which is preliminary data.</text>
</comment>
<keyword evidence="2" id="KW-1185">Reference proteome</keyword>
<accession>A0A5B0QGK2</accession>
<sequence length="73" mass="8394">MPREQNDQYYCELAVSREENGLENGITSRDNIFSCKINSLIEEKDKKPVKFSASDIAKFQGSKFSKQEFEIAL</sequence>
<dbReference type="AlphaFoldDB" id="A0A5B0QGK2"/>
<proteinExistence type="predicted"/>
<evidence type="ECO:0000313" key="1">
    <source>
        <dbReference type="EMBL" id="KAA1112093.1"/>
    </source>
</evidence>